<evidence type="ECO:0000256" key="2">
    <source>
        <dbReference type="ARBA" id="ARBA00008589"/>
    </source>
</evidence>
<dbReference type="AlphaFoldDB" id="A0A8B8R9N9"/>
<dbReference type="GeneID" id="116657186"/>
<sequence length="109" mass="12797">MLFIVGQMKKDKQEEEEEMKEERDWDFPAIISPSILIHRTLPNMKILLFAFIMALMLAMIGADTSEEEHFHRRRFLRGSPICQDPDIQQYEPIPIYPQPQDPFPSGAHQ</sequence>
<dbReference type="PANTHER" id="PTHR15057:SF3">
    <property type="entry name" value="STATHERIN"/>
    <property type="match status" value="1"/>
</dbReference>
<evidence type="ECO:0000256" key="6">
    <source>
        <dbReference type="SAM" id="Phobius"/>
    </source>
</evidence>
<keyword evidence="6" id="KW-0812">Transmembrane</keyword>
<comment type="subcellular location">
    <subcellularLocation>
        <location evidence="1">Secreted</location>
    </subcellularLocation>
</comment>
<dbReference type="GO" id="GO:0005576">
    <property type="term" value="C:extracellular region"/>
    <property type="evidence" value="ECO:0007669"/>
    <property type="project" value="UniProtKB-SubCell"/>
</dbReference>
<feature type="region of interest" description="Disordered" evidence="5">
    <location>
        <begin position="81"/>
        <end position="109"/>
    </location>
</feature>
<accession>A0A8B8R9N9</accession>
<dbReference type="GO" id="GO:0042742">
    <property type="term" value="P:defense response to bacterium"/>
    <property type="evidence" value="ECO:0007669"/>
    <property type="project" value="InterPro"/>
</dbReference>
<feature type="compositionally biased region" description="Low complexity" evidence="5">
    <location>
        <begin position="83"/>
        <end position="93"/>
    </location>
</feature>
<keyword evidence="4" id="KW-0732">Signal</keyword>
<dbReference type="KEGG" id="cfr:116657186"/>
<feature type="transmembrane region" description="Helical" evidence="6">
    <location>
        <begin position="46"/>
        <end position="64"/>
    </location>
</feature>
<evidence type="ECO:0000313" key="8">
    <source>
        <dbReference type="RefSeq" id="XP_032314657.1"/>
    </source>
</evidence>
<dbReference type="InterPro" id="IPR030773">
    <property type="entry name" value="Histatin/statherin"/>
</dbReference>
<protein>
    <submittedName>
        <fullName evidence="8">Statherin</fullName>
    </submittedName>
</protein>
<comment type="similarity">
    <text evidence="2">Belongs to the histatin/statherin family.</text>
</comment>
<evidence type="ECO:0000256" key="3">
    <source>
        <dbReference type="ARBA" id="ARBA00022525"/>
    </source>
</evidence>
<evidence type="ECO:0000256" key="5">
    <source>
        <dbReference type="SAM" id="MobiDB-lite"/>
    </source>
</evidence>
<keyword evidence="6" id="KW-1133">Transmembrane helix</keyword>
<proteinExistence type="inferred from homology"/>
<evidence type="ECO:0000313" key="7">
    <source>
        <dbReference type="Proteomes" id="UP000694856"/>
    </source>
</evidence>
<evidence type="ECO:0000256" key="4">
    <source>
        <dbReference type="ARBA" id="ARBA00022729"/>
    </source>
</evidence>
<organism evidence="7 8">
    <name type="scientific">Camelus ferus</name>
    <name type="common">Wild bactrian camel</name>
    <name type="synonym">Camelus bactrianus ferus</name>
    <dbReference type="NCBI Taxonomy" id="419612"/>
    <lineage>
        <taxon>Eukaryota</taxon>
        <taxon>Metazoa</taxon>
        <taxon>Chordata</taxon>
        <taxon>Craniata</taxon>
        <taxon>Vertebrata</taxon>
        <taxon>Euteleostomi</taxon>
        <taxon>Mammalia</taxon>
        <taxon>Eutheria</taxon>
        <taxon>Laurasiatheria</taxon>
        <taxon>Artiodactyla</taxon>
        <taxon>Tylopoda</taxon>
        <taxon>Camelidae</taxon>
        <taxon>Camelus</taxon>
    </lineage>
</organism>
<dbReference type="RefSeq" id="XP_032314657.1">
    <property type="nucleotide sequence ID" value="XM_032458766.1"/>
</dbReference>
<keyword evidence="3" id="KW-0964">Secreted</keyword>
<dbReference type="CTD" id="6779"/>
<name>A0A8B8R9N9_CAMFR</name>
<gene>
    <name evidence="8" type="primary">STATH</name>
</gene>
<dbReference type="Proteomes" id="UP000694856">
    <property type="component" value="Chromosome 2"/>
</dbReference>
<dbReference type="PANTHER" id="PTHR15057">
    <property type="entry name" value="STATHERIN"/>
    <property type="match status" value="1"/>
</dbReference>
<reference evidence="8" key="1">
    <citation type="submission" date="2025-08" db="UniProtKB">
        <authorList>
            <consortium name="RefSeq"/>
        </authorList>
    </citation>
    <scope>IDENTIFICATION</scope>
    <source>
        <tissue evidence="8">Ear skin</tissue>
    </source>
</reference>
<evidence type="ECO:0000256" key="1">
    <source>
        <dbReference type="ARBA" id="ARBA00004613"/>
    </source>
</evidence>
<keyword evidence="6" id="KW-0472">Membrane</keyword>
<keyword evidence="7" id="KW-1185">Reference proteome</keyword>